<dbReference type="EMBL" id="MT144825">
    <property type="protein sequence ID" value="QJI00048.1"/>
    <property type="molecule type" value="Genomic_DNA"/>
</dbReference>
<dbReference type="Gene3D" id="3.30.470.30">
    <property type="entry name" value="DNA ligase/mRNA capping enzyme"/>
    <property type="match status" value="1"/>
</dbReference>
<keyword evidence="4" id="KW-0234">DNA repair</keyword>
<dbReference type="InterPro" id="IPR050326">
    <property type="entry name" value="NAD_dep_DNA_ligaseB"/>
</dbReference>
<dbReference type="Gene3D" id="3.30.1490.70">
    <property type="match status" value="1"/>
</dbReference>
<sequence length="365" mass="42111">MIKEFPTLYCPSKTNKIKIWKIWIEQNKNNLTIMHLESGYVGGTIQDKLKIIANGKNIGKINETTPFEQAMLEAKSKWDKKINKNYTESVPDLNNYIPKVMLPMLAKGSGKGKIKFPCFMQPKLNGICNLSETTRGEVLHHSRGGKLFNTVSHLDKYINKINPIAPLHGELFHPEWSLQKISSYTKELKEDSYLLQYWIYDIAWVGPFFKERWEWIIKNIPEDNLSPIKITPTVIVNSKAEVKYYHDMWVATGMEGGMLKNENGIYMFQYNSDDIEKVKEFMDAEFEIIGGKQATGTHDGCVIYTCKTKDGLEFDVSPRGSLEDRKQWFLELYKTIGKILTVRFSEFNESGIPNHPVGITIRDYE</sequence>
<keyword evidence="3" id="KW-0227">DNA damage</keyword>
<dbReference type="SUPFAM" id="SSF56091">
    <property type="entry name" value="DNA ligase/mRNA capping enzyme, catalytic domain"/>
    <property type="match status" value="1"/>
</dbReference>
<dbReference type="GO" id="GO:0006281">
    <property type="term" value="P:DNA repair"/>
    <property type="evidence" value="ECO:0007669"/>
    <property type="project" value="UniProtKB-KW"/>
</dbReference>
<proteinExistence type="predicted"/>
<dbReference type="PANTHER" id="PTHR47810">
    <property type="entry name" value="DNA LIGASE"/>
    <property type="match status" value="1"/>
</dbReference>
<dbReference type="PANTHER" id="PTHR47810:SF5">
    <property type="entry name" value="LIGASE, PUTATIVE-RELATED"/>
    <property type="match status" value="1"/>
</dbReference>
<dbReference type="AlphaFoldDB" id="A0A6M3XRT0"/>
<reference evidence="5" key="1">
    <citation type="submission" date="2020-03" db="EMBL/GenBank/DDBJ databases">
        <title>The deep terrestrial virosphere.</title>
        <authorList>
            <person name="Holmfeldt K."/>
            <person name="Nilsson E."/>
            <person name="Simone D."/>
            <person name="Lopez-Fernandez M."/>
            <person name="Wu X."/>
            <person name="de Brujin I."/>
            <person name="Lundin D."/>
            <person name="Andersson A."/>
            <person name="Bertilsson S."/>
            <person name="Dopson M."/>
        </authorList>
    </citation>
    <scope>NUCLEOTIDE SEQUENCE</scope>
    <source>
        <strain evidence="5">TM448B01807</strain>
    </source>
</reference>
<name>A0A6M3XRT0_9ZZZZ</name>
<keyword evidence="2" id="KW-0235">DNA replication</keyword>
<organism evidence="5">
    <name type="scientific">viral metagenome</name>
    <dbReference type="NCBI Taxonomy" id="1070528"/>
    <lineage>
        <taxon>unclassified sequences</taxon>
        <taxon>metagenomes</taxon>
        <taxon>organismal metagenomes</taxon>
    </lineage>
</organism>
<evidence type="ECO:0000256" key="4">
    <source>
        <dbReference type="ARBA" id="ARBA00023204"/>
    </source>
</evidence>
<protein>
    <submittedName>
        <fullName evidence="5">Putative DNA ligase domain protein</fullName>
    </submittedName>
</protein>
<dbReference type="GO" id="GO:0016874">
    <property type="term" value="F:ligase activity"/>
    <property type="evidence" value="ECO:0007669"/>
    <property type="project" value="UniProtKB-KW"/>
</dbReference>
<dbReference type="GO" id="GO:0006260">
    <property type="term" value="P:DNA replication"/>
    <property type="evidence" value="ECO:0007669"/>
    <property type="project" value="UniProtKB-KW"/>
</dbReference>
<keyword evidence="1 5" id="KW-0436">Ligase</keyword>
<gene>
    <name evidence="5" type="ORF">TM448B01807_0002</name>
</gene>
<evidence type="ECO:0000256" key="1">
    <source>
        <dbReference type="ARBA" id="ARBA00022598"/>
    </source>
</evidence>
<evidence type="ECO:0000256" key="2">
    <source>
        <dbReference type="ARBA" id="ARBA00022705"/>
    </source>
</evidence>
<evidence type="ECO:0000256" key="3">
    <source>
        <dbReference type="ARBA" id="ARBA00022763"/>
    </source>
</evidence>
<dbReference type="InterPro" id="IPR012340">
    <property type="entry name" value="NA-bd_OB-fold"/>
</dbReference>
<evidence type="ECO:0000313" key="5">
    <source>
        <dbReference type="EMBL" id="QJI00048.1"/>
    </source>
</evidence>
<dbReference type="Gene3D" id="2.40.50.140">
    <property type="entry name" value="Nucleic acid-binding proteins"/>
    <property type="match status" value="1"/>
</dbReference>
<dbReference type="SUPFAM" id="SSF50249">
    <property type="entry name" value="Nucleic acid-binding proteins"/>
    <property type="match status" value="1"/>
</dbReference>
<accession>A0A6M3XRT0</accession>